<name>A0AAN6UHU2_9PEZI</name>
<gene>
    <name evidence="1" type="ORF">BT67DRAFT_64800</name>
</gene>
<dbReference type="EMBL" id="MU853414">
    <property type="protein sequence ID" value="KAK4132911.1"/>
    <property type="molecule type" value="Genomic_DNA"/>
</dbReference>
<reference evidence="1" key="1">
    <citation type="journal article" date="2023" name="Mol. Phylogenet. Evol.">
        <title>Genome-scale phylogeny and comparative genomics of the fungal order Sordariales.</title>
        <authorList>
            <person name="Hensen N."/>
            <person name="Bonometti L."/>
            <person name="Westerberg I."/>
            <person name="Brannstrom I.O."/>
            <person name="Guillou S."/>
            <person name="Cros-Aarteil S."/>
            <person name="Calhoun S."/>
            <person name="Haridas S."/>
            <person name="Kuo A."/>
            <person name="Mondo S."/>
            <person name="Pangilinan J."/>
            <person name="Riley R."/>
            <person name="LaButti K."/>
            <person name="Andreopoulos B."/>
            <person name="Lipzen A."/>
            <person name="Chen C."/>
            <person name="Yan M."/>
            <person name="Daum C."/>
            <person name="Ng V."/>
            <person name="Clum A."/>
            <person name="Steindorff A."/>
            <person name="Ohm R.A."/>
            <person name="Martin F."/>
            <person name="Silar P."/>
            <person name="Natvig D.O."/>
            <person name="Lalanne C."/>
            <person name="Gautier V."/>
            <person name="Ament-Velasquez S.L."/>
            <person name="Kruys A."/>
            <person name="Hutchinson M.I."/>
            <person name="Powell A.J."/>
            <person name="Barry K."/>
            <person name="Miller A.N."/>
            <person name="Grigoriev I.V."/>
            <person name="Debuchy R."/>
            <person name="Gladieux P."/>
            <person name="Hiltunen Thoren M."/>
            <person name="Johannesson H."/>
        </authorList>
    </citation>
    <scope>NUCLEOTIDE SEQUENCE</scope>
    <source>
        <strain evidence="1">CBS 123565</strain>
    </source>
</reference>
<sequence length="246" mass="27327">MFWKSGAREGAWVVEEVVAPEPLPEPLGVVSVHVHTSGRVTHHSEAPWSNIHLYRYWGFEFLYGTVAVDATHPAPLLRPPSPSQRAGLGRWLRWGFVSRESSRREVVAAVQTPRQTAPLRVDTHKGKSQARERGRVALPLIDRWTFGQPSYCRQAASRKAGSDTNWHACARPGPEPGEDLRYTTSSLVSLASWIILRPEYVLASWLNAGRWGCICNPCVGVTAAASLLRTILPSSRPCLLVHRCLP</sequence>
<proteinExistence type="predicted"/>
<dbReference type="Proteomes" id="UP001304895">
    <property type="component" value="Unassembled WGS sequence"/>
</dbReference>
<accession>A0AAN6UHU2</accession>
<evidence type="ECO:0000313" key="1">
    <source>
        <dbReference type="EMBL" id="KAK4132911.1"/>
    </source>
</evidence>
<evidence type="ECO:0000313" key="2">
    <source>
        <dbReference type="Proteomes" id="UP001304895"/>
    </source>
</evidence>
<protein>
    <submittedName>
        <fullName evidence="1">Uncharacterized protein</fullName>
    </submittedName>
</protein>
<organism evidence="1 2">
    <name type="scientific">Trichocladium antarcticum</name>
    <dbReference type="NCBI Taxonomy" id="1450529"/>
    <lineage>
        <taxon>Eukaryota</taxon>
        <taxon>Fungi</taxon>
        <taxon>Dikarya</taxon>
        <taxon>Ascomycota</taxon>
        <taxon>Pezizomycotina</taxon>
        <taxon>Sordariomycetes</taxon>
        <taxon>Sordariomycetidae</taxon>
        <taxon>Sordariales</taxon>
        <taxon>Chaetomiaceae</taxon>
        <taxon>Trichocladium</taxon>
    </lineage>
</organism>
<comment type="caution">
    <text evidence="1">The sequence shown here is derived from an EMBL/GenBank/DDBJ whole genome shotgun (WGS) entry which is preliminary data.</text>
</comment>
<reference evidence="1" key="2">
    <citation type="submission" date="2023-05" db="EMBL/GenBank/DDBJ databases">
        <authorList>
            <consortium name="Lawrence Berkeley National Laboratory"/>
            <person name="Steindorff A."/>
            <person name="Hensen N."/>
            <person name="Bonometti L."/>
            <person name="Westerberg I."/>
            <person name="Brannstrom I.O."/>
            <person name="Guillou S."/>
            <person name="Cros-Aarteil S."/>
            <person name="Calhoun S."/>
            <person name="Haridas S."/>
            <person name="Kuo A."/>
            <person name="Mondo S."/>
            <person name="Pangilinan J."/>
            <person name="Riley R."/>
            <person name="Labutti K."/>
            <person name="Andreopoulos B."/>
            <person name="Lipzen A."/>
            <person name="Chen C."/>
            <person name="Yanf M."/>
            <person name="Daum C."/>
            <person name="Ng V."/>
            <person name="Clum A."/>
            <person name="Ohm R."/>
            <person name="Martin F."/>
            <person name="Silar P."/>
            <person name="Natvig D."/>
            <person name="Lalanne C."/>
            <person name="Gautier V."/>
            <person name="Ament-Velasquez S.L."/>
            <person name="Kruys A."/>
            <person name="Hutchinson M.I."/>
            <person name="Powell A.J."/>
            <person name="Barry K."/>
            <person name="Miller A.N."/>
            <person name="Grigoriev I.V."/>
            <person name="Debuchy R."/>
            <person name="Gladieux P."/>
            <person name="Thoren M.H."/>
            <person name="Johannesson H."/>
        </authorList>
    </citation>
    <scope>NUCLEOTIDE SEQUENCE</scope>
    <source>
        <strain evidence="1">CBS 123565</strain>
    </source>
</reference>
<dbReference type="AlphaFoldDB" id="A0AAN6UHU2"/>
<keyword evidence="2" id="KW-1185">Reference proteome</keyword>